<gene>
    <name evidence="2" type="ORF">IWW36_001412</name>
</gene>
<dbReference type="InterPro" id="IPR029006">
    <property type="entry name" value="ADF-H/Gelsolin-like_dom_sf"/>
</dbReference>
<dbReference type="AlphaFoldDB" id="A0A9W8I933"/>
<keyword evidence="3" id="KW-1185">Reference proteome</keyword>
<name>A0A9W8I933_9FUNG</name>
<dbReference type="Pfam" id="PF00241">
    <property type="entry name" value="Cofilin_ADF"/>
    <property type="match status" value="1"/>
</dbReference>
<dbReference type="OrthoDB" id="5512889at2759"/>
<sequence>MNKLPPAYWPANIIEKIVWYAVSNPVLVSNIKKSDFHAEKYYCKVANQATRYQSVCRNWANVVRAIVSKHLCLEIDSKGKVKSNNINLCSYNRMDKNNSAYLVKRACVKIEYDAINNNSFVKLWPGKHWFGNALHLNLYIAERDIVPTNDAENEANEEVSLGNIKEKAKLVSITLKAMFPNVKTVSIRQHPAPNSSRSLLISTIYNMFIKHVLSNSRSDDCNQCMPFNTAQYAAYSRVICTSAIQICRKLTSITLNAILSDENNYIALLHHNALTLRKLDLVCHLSLRCVGIIQDADENPIIYPHLEWLRIAVLSKTPFSNESELLKNSICFPQVRYLHLPGVYPFENFTLLQDKNHILDTLTLGVNKEFVESLQLHNLPKKYSALKSLKIVDTPATNMNFLPLVAQSSPITVDGLAKVLDLFSSSKLESLDINLSHMLKAVTNKSLNELVVTWNAGSLSTNWSFSHAVNLLATYTATLIMEPNQNIDVAYTVGYSKLLSKFDAPPKEIPYPFIGKECLANMSLFDKEIAKTAIFAINDGKIECHELLSQNRACSICKYIPQSECRYVVIRIAKRQKFKIGKKKWVTAVLLWLPKGAPAAERVEYKAHLNDLSRQIRHVDFAVHISEWNEFSRRFILSHLPLATSE</sequence>
<dbReference type="EMBL" id="JANBUW010000018">
    <property type="protein sequence ID" value="KAJ2851065.1"/>
    <property type="molecule type" value="Genomic_DNA"/>
</dbReference>
<evidence type="ECO:0000313" key="3">
    <source>
        <dbReference type="Proteomes" id="UP001139887"/>
    </source>
</evidence>
<dbReference type="SUPFAM" id="SSF55753">
    <property type="entry name" value="Actin depolymerizing proteins"/>
    <property type="match status" value="1"/>
</dbReference>
<feature type="domain" description="ADF-H" evidence="1">
    <location>
        <begin position="510"/>
        <end position="641"/>
    </location>
</feature>
<dbReference type="PROSITE" id="PS51263">
    <property type="entry name" value="ADF_H"/>
    <property type="match status" value="1"/>
</dbReference>
<proteinExistence type="predicted"/>
<dbReference type="Gene3D" id="3.40.20.10">
    <property type="entry name" value="Severin"/>
    <property type="match status" value="1"/>
</dbReference>
<protein>
    <recommendedName>
        <fullName evidence="1">ADF-H domain-containing protein</fullName>
    </recommendedName>
</protein>
<dbReference type="InterPro" id="IPR002108">
    <property type="entry name" value="ADF-H"/>
</dbReference>
<dbReference type="Proteomes" id="UP001139887">
    <property type="component" value="Unassembled WGS sequence"/>
</dbReference>
<comment type="caution">
    <text evidence="2">The sequence shown here is derived from an EMBL/GenBank/DDBJ whole genome shotgun (WGS) entry which is preliminary data.</text>
</comment>
<accession>A0A9W8I933</accession>
<evidence type="ECO:0000313" key="2">
    <source>
        <dbReference type="EMBL" id="KAJ2851065.1"/>
    </source>
</evidence>
<evidence type="ECO:0000259" key="1">
    <source>
        <dbReference type="PROSITE" id="PS51263"/>
    </source>
</evidence>
<reference evidence="2" key="1">
    <citation type="submission" date="2022-07" db="EMBL/GenBank/DDBJ databases">
        <title>Phylogenomic reconstructions and comparative analyses of Kickxellomycotina fungi.</title>
        <authorList>
            <person name="Reynolds N.K."/>
            <person name="Stajich J.E."/>
            <person name="Barry K."/>
            <person name="Grigoriev I.V."/>
            <person name="Crous P."/>
            <person name="Smith M.E."/>
        </authorList>
    </citation>
    <scope>NUCLEOTIDE SEQUENCE</scope>
    <source>
        <strain evidence="2">NRRL 1566</strain>
    </source>
</reference>
<dbReference type="GO" id="GO:0003779">
    <property type="term" value="F:actin binding"/>
    <property type="evidence" value="ECO:0007669"/>
    <property type="project" value="InterPro"/>
</dbReference>
<organism evidence="2 3">
    <name type="scientific">Coemansia brasiliensis</name>
    <dbReference type="NCBI Taxonomy" id="2650707"/>
    <lineage>
        <taxon>Eukaryota</taxon>
        <taxon>Fungi</taxon>
        <taxon>Fungi incertae sedis</taxon>
        <taxon>Zoopagomycota</taxon>
        <taxon>Kickxellomycotina</taxon>
        <taxon>Kickxellomycetes</taxon>
        <taxon>Kickxellales</taxon>
        <taxon>Kickxellaceae</taxon>
        <taxon>Coemansia</taxon>
    </lineage>
</organism>